<accession>A0A4R3KYW7</accession>
<organism evidence="2 3">
    <name type="scientific">Keratinibaculum paraultunense</name>
    <dbReference type="NCBI Taxonomy" id="1278232"/>
    <lineage>
        <taxon>Bacteria</taxon>
        <taxon>Bacillati</taxon>
        <taxon>Bacillota</taxon>
        <taxon>Tissierellia</taxon>
        <taxon>Tissierellales</taxon>
        <taxon>Tepidimicrobiaceae</taxon>
        <taxon>Keratinibaculum</taxon>
    </lineage>
</organism>
<dbReference type="InterPro" id="IPR009711">
    <property type="entry name" value="UPF0473"/>
</dbReference>
<evidence type="ECO:0000313" key="2">
    <source>
        <dbReference type="EMBL" id="TCS90621.1"/>
    </source>
</evidence>
<proteinExistence type="inferred from homology"/>
<protein>
    <recommendedName>
        <fullName evidence="1">UPF0473 protein EDD65_104164</fullName>
    </recommendedName>
</protein>
<gene>
    <name evidence="2" type="ORF">EDD65_104164</name>
</gene>
<dbReference type="HAMAP" id="MF_01448">
    <property type="entry name" value="UPF0473"/>
    <property type="match status" value="1"/>
</dbReference>
<name>A0A4R3KYW7_9FIRM</name>
<dbReference type="RefSeq" id="WP_132026979.1">
    <property type="nucleotide sequence ID" value="NZ_CP068564.1"/>
</dbReference>
<dbReference type="Pfam" id="PF06949">
    <property type="entry name" value="DUF1292"/>
    <property type="match status" value="1"/>
</dbReference>
<dbReference type="EMBL" id="SMAE01000004">
    <property type="protein sequence ID" value="TCS90621.1"/>
    <property type="molecule type" value="Genomic_DNA"/>
</dbReference>
<comment type="similarity">
    <text evidence="1">Belongs to the UPF0473 family.</text>
</comment>
<dbReference type="Proteomes" id="UP000294567">
    <property type="component" value="Unassembled WGS sequence"/>
</dbReference>
<evidence type="ECO:0000256" key="1">
    <source>
        <dbReference type="HAMAP-Rule" id="MF_01448"/>
    </source>
</evidence>
<dbReference type="AlphaFoldDB" id="A0A4R3KYW7"/>
<evidence type="ECO:0000313" key="3">
    <source>
        <dbReference type="Proteomes" id="UP000294567"/>
    </source>
</evidence>
<comment type="caution">
    <text evidence="2">The sequence shown here is derived from an EMBL/GenBank/DDBJ whole genome shotgun (WGS) entry which is preliminary data.</text>
</comment>
<sequence length="123" mass="14657">MDKKHNENCGCEDHEHIDEMDIIYLTLEDGTELECAVLGTFEVEDYEYIALVPIGEDEIFIYGFEEDDEGFQLINIEDEEEFEIVSEAFYELFEEKDLDFLDDEEDYDFLVDDDEEFEDEDEK</sequence>
<dbReference type="OrthoDB" id="9796509at2"/>
<reference evidence="2 3" key="1">
    <citation type="submission" date="2019-03" db="EMBL/GenBank/DDBJ databases">
        <title>Genomic Encyclopedia of Type Strains, Phase IV (KMG-IV): sequencing the most valuable type-strain genomes for metagenomic binning, comparative biology and taxonomic classification.</title>
        <authorList>
            <person name="Goeker M."/>
        </authorList>
    </citation>
    <scope>NUCLEOTIDE SEQUENCE [LARGE SCALE GENOMIC DNA]</scope>
    <source>
        <strain evidence="2 3">DSM 26752</strain>
    </source>
</reference>
<keyword evidence="3" id="KW-1185">Reference proteome</keyword>